<dbReference type="PROSITE" id="PS50850">
    <property type="entry name" value="MFS"/>
    <property type="match status" value="1"/>
</dbReference>
<name>A0A852V6F3_9ACTN</name>
<keyword evidence="6" id="KW-0769">Symport</keyword>
<keyword evidence="8 11" id="KW-0472">Membrane</keyword>
<dbReference type="InterPro" id="IPR051084">
    <property type="entry name" value="H+-coupled_symporters"/>
</dbReference>
<evidence type="ECO:0000256" key="5">
    <source>
        <dbReference type="ARBA" id="ARBA00022692"/>
    </source>
</evidence>
<evidence type="ECO:0000256" key="2">
    <source>
        <dbReference type="ARBA" id="ARBA00008240"/>
    </source>
</evidence>
<gene>
    <name evidence="13" type="ORF">HDA43_004945</name>
</gene>
<organism evidence="13 14">
    <name type="scientific">Streptosporangium sandarakinum</name>
    <dbReference type="NCBI Taxonomy" id="1260955"/>
    <lineage>
        <taxon>Bacteria</taxon>
        <taxon>Bacillati</taxon>
        <taxon>Actinomycetota</taxon>
        <taxon>Actinomycetes</taxon>
        <taxon>Streptosporangiales</taxon>
        <taxon>Streptosporangiaceae</taxon>
        <taxon>Streptosporangium</taxon>
    </lineage>
</organism>
<feature type="transmembrane region" description="Helical" evidence="11">
    <location>
        <begin position="372"/>
        <end position="394"/>
    </location>
</feature>
<dbReference type="PANTHER" id="PTHR43528">
    <property type="entry name" value="ALPHA-KETOGLUTARATE PERMEASE"/>
    <property type="match status" value="1"/>
</dbReference>
<dbReference type="GO" id="GO:0015293">
    <property type="term" value="F:symporter activity"/>
    <property type="evidence" value="ECO:0007669"/>
    <property type="project" value="UniProtKB-KW"/>
</dbReference>
<feature type="transmembrane region" description="Helical" evidence="11">
    <location>
        <begin position="244"/>
        <end position="263"/>
    </location>
</feature>
<comment type="function">
    <text evidence="9">May be a proton symporter involved in the uptake of osmolytes such as proline and glycine betaine.</text>
</comment>
<sequence length="436" mass="46746">MSSSTTAASGARTTGGTANALVGGTIGNFVEWFDWSVYGFFAAYFADQFFPGGGTTATLSTLLVFAISFFMRPVGATVLGIYADRHGRRHGMTLTILLMAGGSLLIALAPTYDAVGWLAPAILIAGRLLQGFSTGGEFGTSASFLVEWAKPGRRAFAGSFQQVSVVLGILCASLSATVLTRVLDDDAMSSWGWRVPFALGAVIGLVGMYIRRRLAEPEAFRLLEQSGRREQRPLGTMAAGHRRGAWFVFGISIAGSVITYMWLTYLPTYAVLTQNADKADAQLANTLALAFFVVILPFAALLSDRFGRRPTMLVYAAAFVILPFPLLSMLGPGFGSVLFVSLVGMAFLSLNHSNLATVFAELFPPQVRTIGIALPYAISNAIFGGTAPSVMQFFGARGNLWAVPLYVSVCALVTGVFFYFMRETRGVDTHDVEMRA</sequence>
<evidence type="ECO:0000313" key="14">
    <source>
        <dbReference type="Proteomes" id="UP000576393"/>
    </source>
</evidence>
<feature type="transmembrane region" description="Helical" evidence="11">
    <location>
        <begin position="313"/>
        <end position="331"/>
    </location>
</feature>
<keyword evidence="14" id="KW-1185">Reference proteome</keyword>
<proteinExistence type="inferred from homology"/>
<dbReference type="InterPro" id="IPR036259">
    <property type="entry name" value="MFS_trans_sf"/>
</dbReference>
<evidence type="ECO:0000256" key="11">
    <source>
        <dbReference type="SAM" id="Phobius"/>
    </source>
</evidence>
<feature type="transmembrane region" description="Helical" evidence="11">
    <location>
        <begin position="337"/>
        <end position="360"/>
    </location>
</feature>
<keyword evidence="5 11" id="KW-0812">Transmembrane</keyword>
<dbReference type="GO" id="GO:0005886">
    <property type="term" value="C:plasma membrane"/>
    <property type="evidence" value="ECO:0007669"/>
    <property type="project" value="UniProtKB-SubCell"/>
</dbReference>
<dbReference type="PROSITE" id="PS00217">
    <property type="entry name" value="SUGAR_TRANSPORT_2"/>
    <property type="match status" value="1"/>
</dbReference>
<feature type="transmembrane region" description="Helical" evidence="11">
    <location>
        <begin position="400"/>
        <end position="420"/>
    </location>
</feature>
<dbReference type="InterPro" id="IPR020846">
    <property type="entry name" value="MFS_dom"/>
</dbReference>
<feature type="transmembrane region" description="Helical" evidence="11">
    <location>
        <begin position="59"/>
        <end position="82"/>
    </location>
</feature>
<evidence type="ECO:0000256" key="7">
    <source>
        <dbReference type="ARBA" id="ARBA00022989"/>
    </source>
</evidence>
<keyword evidence="3" id="KW-0813">Transport</keyword>
<dbReference type="EMBL" id="JACCCO010000002">
    <property type="protein sequence ID" value="NYF42744.1"/>
    <property type="molecule type" value="Genomic_DNA"/>
</dbReference>
<evidence type="ECO:0000256" key="3">
    <source>
        <dbReference type="ARBA" id="ARBA00022448"/>
    </source>
</evidence>
<evidence type="ECO:0000313" key="13">
    <source>
        <dbReference type="EMBL" id="NYF42744.1"/>
    </source>
</evidence>
<dbReference type="PANTHER" id="PTHR43528:SF1">
    <property type="entry name" value="ALPHA-KETOGLUTARATE PERMEASE"/>
    <property type="match status" value="1"/>
</dbReference>
<dbReference type="Pfam" id="PF00083">
    <property type="entry name" value="Sugar_tr"/>
    <property type="match status" value="2"/>
</dbReference>
<dbReference type="RefSeq" id="WP_179825505.1">
    <property type="nucleotide sequence ID" value="NZ_JACCCO010000002.1"/>
</dbReference>
<evidence type="ECO:0000259" key="12">
    <source>
        <dbReference type="PROSITE" id="PS50850"/>
    </source>
</evidence>
<evidence type="ECO:0000256" key="10">
    <source>
        <dbReference type="ARBA" id="ARBA00039918"/>
    </source>
</evidence>
<dbReference type="Proteomes" id="UP000576393">
    <property type="component" value="Unassembled WGS sequence"/>
</dbReference>
<evidence type="ECO:0000256" key="1">
    <source>
        <dbReference type="ARBA" id="ARBA00004651"/>
    </source>
</evidence>
<evidence type="ECO:0000256" key="6">
    <source>
        <dbReference type="ARBA" id="ARBA00022847"/>
    </source>
</evidence>
<dbReference type="InterPro" id="IPR005829">
    <property type="entry name" value="Sugar_transporter_CS"/>
</dbReference>
<feature type="transmembrane region" description="Helical" evidence="11">
    <location>
        <begin position="160"/>
        <end position="179"/>
    </location>
</feature>
<dbReference type="SUPFAM" id="SSF103473">
    <property type="entry name" value="MFS general substrate transporter"/>
    <property type="match status" value="1"/>
</dbReference>
<keyword evidence="4" id="KW-1003">Cell membrane</keyword>
<dbReference type="Gene3D" id="1.20.1250.20">
    <property type="entry name" value="MFS general substrate transporter like domains"/>
    <property type="match status" value="2"/>
</dbReference>
<comment type="similarity">
    <text evidence="2">Belongs to the major facilitator superfamily. Metabolite:H+ Symporter (MHS) family (TC 2.A.1.6) family.</text>
</comment>
<feature type="transmembrane region" description="Helical" evidence="11">
    <location>
        <begin position="94"/>
        <end position="112"/>
    </location>
</feature>
<feature type="transmembrane region" description="Helical" evidence="11">
    <location>
        <begin position="118"/>
        <end position="139"/>
    </location>
</feature>
<feature type="transmembrane region" description="Helical" evidence="11">
    <location>
        <begin position="191"/>
        <end position="210"/>
    </location>
</feature>
<dbReference type="PROSITE" id="PS00216">
    <property type="entry name" value="SUGAR_TRANSPORT_1"/>
    <property type="match status" value="1"/>
</dbReference>
<evidence type="ECO:0000256" key="9">
    <source>
        <dbReference type="ARBA" id="ARBA00037295"/>
    </source>
</evidence>
<keyword evidence="7 11" id="KW-1133">Transmembrane helix</keyword>
<evidence type="ECO:0000256" key="4">
    <source>
        <dbReference type="ARBA" id="ARBA00022475"/>
    </source>
</evidence>
<feature type="domain" description="Major facilitator superfamily (MFS) profile" evidence="12">
    <location>
        <begin position="20"/>
        <end position="425"/>
    </location>
</feature>
<evidence type="ECO:0000256" key="8">
    <source>
        <dbReference type="ARBA" id="ARBA00023136"/>
    </source>
</evidence>
<accession>A0A852V6F3</accession>
<dbReference type="InterPro" id="IPR005828">
    <property type="entry name" value="MFS_sugar_transport-like"/>
</dbReference>
<dbReference type="FunFam" id="1.20.1250.20:FF:000001">
    <property type="entry name" value="Dicarboxylate MFS transporter"/>
    <property type="match status" value="1"/>
</dbReference>
<feature type="transmembrane region" description="Helical" evidence="11">
    <location>
        <begin position="283"/>
        <end position="301"/>
    </location>
</feature>
<reference evidence="13 14" key="1">
    <citation type="submission" date="2020-07" db="EMBL/GenBank/DDBJ databases">
        <title>Sequencing the genomes of 1000 actinobacteria strains.</title>
        <authorList>
            <person name="Klenk H.-P."/>
        </authorList>
    </citation>
    <scope>NUCLEOTIDE SEQUENCE [LARGE SCALE GENOMIC DNA]</scope>
    <source>
        <strain evidence="13 14">DSM 45763</strain>
    </source>
</reference>
<protein>
    <recommendedName>
        <fullName evidence="10">Putative proline/betaine transporter</fullName>
    </recommendedName>
</protein>
<comment type="caution">
    <text evidence="13">The sequence shown here is derived from an EMBL/GenBank/DDBJ whole genome shotgun (WGS) entry which is preliminary data.</text>
</comment>
<comment type="subcellular location">
    <subcellularLocation>
        <location evidence="1">Cell membrane</location>
        <topology evidence="1">Multi-pass membrane protein</topology>
    </subcellularLocation>
</comment>
<dbReference type="AlphaFoldDB" id="A0A852V6F3"/>